<dbReference type="Pfam" id="PF07277">
    <property type="entry name" value="SapC"/>
    <property type="match status" value="1"/>
</dbReference>
<dbReference type="EMBL" id="QNRH01000003">
    <property type="protein sequence ID" value="RBO95551.1"/>
    <property type="molecule type" value="Genomic_DNA"/>
</dbReference>
<reference evidence="1 2" key="1">
    <citation type="submission" date="2018-06" db="EMBL/GenBank/DDBJ databases">
        <title>Genomic Encyclopedia of Type Strains, Phase IV (KMG-IV): sequencing the most valuable type-strain genomes for metagenomic binning, comparative biology and taxonomic classification.</title>
        <authorList>
            <person name="Goeker M."/>
        </authorList>
    </citation>
    <scope>NUCLEOTIDE SEQUENCE [LARGE SCALE GENOMIC DNA]</scope>
    <source>
        <strain evidence="1 2">DSM 25619</strain>
    </source>
</reference>
<dbReference type="Proteomes" id="UP000252893">
    <property type="component" value="Unassembled WGS sequence"/>
</dbReference>
<dbReference type="RefSeq" id="WP_113944099.1">
    <property type="nucleotide sequence ID" value="NZ_JBHEEG010000008.1"/>
</dbReference>
<proteinExistence type="predicted"/>
<evidence type="ECO:0000313" key="2">
    <source>
        <dbReference type="Proteomes" id="UP000252893"/>
    </source>
</evidence>
<organism evidence="1 2">
    <name type="scientific">Pseudochrobactrum asaccharolyticum</name>
    <dbReference type="NCBI Taxonomy" id="354351"/>
    <lineage>
        <taxon>Bacteria</taxon>
        <taxon>Pseudomonadati</taxon>
        <taxon>Pseudomonadota</taxon>
        <taxon>Alphaproteobacteria</taxon>
        <taxon>Hyphomicrobiales</taxon>
        <taxon>Brucellaceae</taxon>
        <taxon>Pseudochrobactrum</taxon>
    </lineage>
</organism>
<dbReference type="AlphaFoldDB" id="A0A366DZL6"/>
<evidence type="ECO:0000313" key="1">
    <source>
        <dbReference type="EMBL" id="RBO95551.1"/>
    </source>
</evidence>
<gene>
    <name evidence="1" type="ORF">DFR47_103114</name>
</gene>
<keyword evidence="2" id="KW-1185">Reference proteome</keyword>
<name>A0A366DZL6_9HYPH</name>
<comment type="caution">
    <text evidence="1">The sequence shown here is derived from an EMBL/GenBank/DDBJ whole genome shotgun (WGS) entry which is preliminary data.</text>
</comment>
<dbReference type="InterPro" id="IPR010836">
    <property type="entry name" value="SapC"/>
</dbReference>
<dbReference type="OrthoDB" id="9806524at2"/>
<sequence>MQISYSSILQSPVSLCAENHKNYGLIQKKNQLSSLKNLYTPIALFEFIQVASHYPIFFMGEDDIFPVAITGIQPPPPPQSDAPVALYQPALRQLYPFALHKLPDQAAGVLLFDENSKQVIPSVNDSGALALFDTHGNPTDILQQIGTAAAQFYTGHMQAKKLAMVLKNAAILTPSQLEFKVVEDGVQKIYRFYMIDEQAYRRLPAHIVHNWHQRGWLDAAGLIILSHLHWYRHLKAAQFAEQV</sequence>
<accession>A0A366DZL6</accession>
<protein>
    <submittedName>
        <fullName evidence="1">SapC protein</fullName>
    </submittedName>
</protein>